<protein>
    <submittedName>
        <fullName evidence="1">Uncharacterized protein</fullName>
    </submittedName>
</protein>
<accession>A0A108T1P2</accession>
<proteinExistence type="predicted"/>
<sequence length="106" mass="12732">MDNKRKTKLINYLHNNNLLVHEIVPLKKGYRSWFVISQSEDPKYSFKIRKESFSIEDIENDYDVIGKHEFSDFVFLGNIDDVYIFLRNNGLVFEEFTESWNTDYPL</sequence>
<keyword evidence="2" id="KW-1185">Reference proteome</keyword>
<dbReference type="PATRIC" id="fig|46506.5.peg.3457"/>
<dbReference type="Proteomes" id="UP000056419">
    <property type="component" value="Unassembled WGS sequence"/>
</dbReference>
<evidence type="ECO:0000313" key="1">
    <source>
        <dbReference type="EMBL" id="KWR51638.1"/>
    </source>
</evidence>
<dbReference type="EMBL" id="LRGC01000035">
    <property type="protein sequence ID" value="KWR51638.1"/>
    <property type="molecule type" value="Genomic_DNA"/>
</dbReference>
<organism evidence="1 2">
    <name type="scientific">Bacteroides stercoris</name>
    <dbReference type="NCBI Taxonomy" id="46506"/>
    <lineage>
        <taxon>Bacteria</taxon>
        <taxon>Pseudomonadati</taxon>
        <taxon>Bacteroidota</taxon>
        <taxon>Bacteroidia</taxon>
        <taxon>Bacteroidales</taxon>
        <taxon>Bacteroidaceae</taxon>
        <taxon>Bacteroides</taxon>
    </lineage>
</organism>
<gene>
    <name evidence="1" type="ORF">AA415_03209</name>
</gene>
<dbReference type="STRING" id="46506.AA415_03209"/>
<name>A0A108T1P2_BACSE</name>
<dbReference type="RefSeq" id="WP_007761379.1">
    <property type="nucleotide sequence ID" value="NZ_LRGC01000035.1"/>
</dbReference>
<dbReference type="AlphaFoldDB" id="A0A108T1P2"/>
<evidence type="ECO:0000313" key="2">
    <source>
        <dbReference type="Proteomes" id="UP000056419"/>
    </source>
</evidence>
<reference evidence="1 2" key="1">
    <citation type="journal article" date="2016" name="BMC Genomics">
        <title>Type VI secretion systems of human gut Bacteroidales segregate into three genetic architectures, two of which are contained on mobile genetic elements.</title>
        <authorList>
            <person name="Coyne M.J."/>
            <person name="Roelofs K.G."/>
            <person name="Comstock L.E."/>
        </authorList>
    </citation>
    <scope>NUCLEOTIDE SEQUENCE [LARGE SCALE GENOMIC DNA]</scope>
    <source>
        <strain evidence="1 2">CL09T03C01</strain>
    </source>
</reference>
<comment type="caution">
    <text evidence="1">The sequence shown here is derived from an EMBL/GenBank/DDBJ whole genome shotgun (WGS) entry which is preliminary data.</text>
</comment>